<evidence type="ECO:0000313" key="9">
    <source>
        <dbReference type="Proteomes" id="UP000199658"/>
    </source>
</evidence>
<feature type="transmembrane region" description="Helical" evidence="6">
    <location>
        <begin position="179"/>
        <end position="201"/>
    </location>
</feature>
<feature type="transmembrane region" description="Helical" evidence="6">
    <location>
        <begin position="41"/>
        <end position="59"/>
    </location>
</feature>
<evidence type="ECO:0000259" key="7">
    <source>
        <dbReference type="Pfam" id="PF05425"/>
    </source>
</evidence>
<evidence type="ECO:0000256" key="4">
    <source>
        <dbReference type="ARBA" id="ARBA00022989"/>
    </source>
</evidence>
<feature type="domain" description="Copper resistance protein D" evidence="7">
    <location>
        <begin position="176"/>
        <end position="274"/>
    </location>
</feature>
<proteinExistence type="predicted"/>
<feature type="transmembrane region" description="Helical" evidence="6">
    <location>
        <begin position="136"/>
        <end position="159"/>
    </location>
</feature>
<dbReference type="Proteomes" id="UP000199658">
    <property type="component" value="Unassembled WGS sequence"/>
</dbReference>
<keyword evidence="2" id="KW-1003">Cell membrane</keyword>
<dbReference type="InterPro" id="IPR008457">
    <property type="entry name" value="Cu-R_CopD_dom"/>
</dbReference>
<sequence length="282" mass="28964">MPDAFGIAAIVTKFALYVGVMTAAGTAIATLMLGLGRTRNLAAAFAILGLVATILAFSLRGANLTGDVSGMTDPEMLGLLWTTPVGTALLLRLVGLGLLIVGLFMGRIGAWVSVLGGILAIWSFDHVGHVSGRDTTLLDIALTFHLLAVALWIGVLTPLKRLASAPGTHASAADVGHRFGVIASVTVPVLIIVGGYMGYQLVGSFSALITTGYGQALIIKALLVGGLLGLAAANKLRFIPALRSGDPAAASYLSKSISVEWVVILAVLGVTALLTTNLTLPR</sequence>
<keyword evidence="3 6" id="KW-0812">Transmembrane</keyword>
<feature type="transmembrane region" description="Helical" evidence="6">
    <location>
        <begin position="108"/>
        <end position="124"/>
    </location>
</feature>
<feature type="transmembrane region" description="Helical" evidence="6">
    <location>
        <begin position="213"/>
        <end position="233"/>
    </location>
</feature>
<evidence type="ECO:0000256" key="6">
    <source>
        <dbReference type="SAM" id="Phobius"/>
    </source>
</evidence>
<feature type="transmembrane region" description="Helical" evidence="6">
    <location>
        <begin position="261"/>
        <end position="280"/>
    </location>
</feature>
<reference evidence="9" key="1">
    <citation type="submission" date="2016-10" db="EMBL/GenBank/DDBJ databases">
        <authorList>
            <person name="Varghese N."/>
            <person name="Submissions S."/>
        </authorList>
    </citation>
    <scope>NUCLEOTIDE SEQUENCE [LARGE SCALE GENOMIC DNA]</scope>
    <source>
        <strain evidence="9">DSM 26921</strain>
    </source>
</reference>
<keyword evidence="4 6" id="KW-1133">Transmembrane helix</keyword>
<organism evidence="8 9">
    <name type="scientific">Litoreibacter janthinus</name>
    <dbReference type="NCBI Taxonomy" id="670154"/>
    <lineage>
        <taxon>Bacteria</taxon>
        <taxon>Pseudomonadati</taxon>
        <taxon>Pseudomonadota</taxon>
        <taxon>Alphaproteobacteria</taxon>
        <taxon>Rhodobacterales</taxon>
        <taxon>Roseobacteraceae</taxon>
        <taxon>Litoreibacter</taxon>
    </lineage>
</organism>
<protein>
    <submittedName>
        <fullName evidence="8">Putative copper resistance protein D</fullName>
    </submittedName>
</protein>
<dbReference type="Pfam" id="PF05425">
    <property type="entry name" value="CopD"/>
    <property type="match status" value="1"/>
</dbReference>
<evidence type="ECO:0000256" key="3">
    <source>
        <dbReference type="ARBA" id="ARBA00022692"/>
    </source>
</evidence>
<feature type="transmembrane region" description="Helical" evidence="6">
    <location>
        <begin position="14"/>
        <end position="34"/>
    </location>
</feature>
<dbReference type="PANTHER" id="PTHR34820">
    <property type="entry name" value="INNER MEMBRANE PROTEIN YEBZ"/>
    <property type="match status" value="1"/>
</dbReference>
<evidence type="ECO:0000256" key="1">
    <source>
        <dbReference type="ARBA" id="ARBA00004651"/>
    </source>
</evidence>
<dbReference type="OrthoDB" id="8478277at2"/>
<accession>A0A1I6GB04</accession>
<evidence type="ECO:0000256" key="2">
    <source>
        <dbReference type="ARBA" id="ARBA00022475"/>
    </source>
</evidence>
<dbReference type="GO" id="GO:0006825">
    <property type="term" value="P:copper ion transport"/>
    <property type="evidence" value="ECO:0007669"/>
    <property type="project" value="InterPro"/>
</dbReference>
<comment type="subcellular location">
    <subcellularLocation>
        <location evidence="1">Cell membrane</location>
        <topology evidence="1">Multi-pass membrane protein</topology>
    </subcellularLocation>
</comment>
<dbReference type="EMBL" id="FOYO01000001">
    <property type="protein sequence ID" value="SFR39247.1"/>
    <property type="molecule type" value="Genomic_DNA"/>
</dbReference>
<evidence type="ECO:0000256" key="5">
    <source>
        <dbReference type="ARBA" id="ARBA00023136"/>
    </source>
</evidence>
<evidence type="ECO:0000313" key="8">
    <source>
        <dbReference type="EMBL" id="SFR39247.1"/>
    </source>
</evidence>
<feature type="transmembrane region" description="Helical" evidence="6">
    <location>
        <begin position="79"/>
        <end position="101"/>
    </location>
</feature>
<keyword evidence="5 6" id="KW-0472">Membrane</keyword>
<dbReference type="GO" id="GO:0005886">
    <property type="term" value="C:plasma membrane"/>
    <property type="evidence" value="ECO:0007669"/>
    <property type="project" value="UniProtKB-SubCell"/>
</dbReference>
<name>A0A1I6GB04_9RHOB</name>
<dbReference type="PANTHER" id="PTHR34820:SF4">
    <property type="entry name" value="INNER MEMBRANE PROTEIN YEBZ"/>
    <property type="match status" value="1"/>
</dbReference>
<keyword evidence="9" id="KW-1185">Reference proteome</keyword>
<dbReference type="STRING" id="670154.SAMN04488002_1157"/>
<dbReference type="AlphaFoldDB" id="A0A1I6GB04"/>
<gene>
    <name evidence="8" type="ORF">SAMN04488002_1157</name>
</gene>
<dbReference type="RefSeq" id="WP_090213639.1">
    <property type="nucleotide sequence ID" value="NZ_FOYO01000001.1"/>
</dbReference>
<dbReference type="InterPro" id="IPR032694">
    <property type="entry name" value="CopC/D"/>
</dbReference>